<reference evidence="2" key="1">
    <citation type="journal article" date="2019" name="Int. J. Syst. Evol. Microbiol.">
        <title>The Global Catalogue of Microorganisms (GCM) 10K type strain sequencing project: providing services to taxonomists for standard genome sequencing and annotation.</title>
        <authorList>
            <consortium name="The Broad Institute Genomics Platform"/>
            <consortium name="The Broad Institute Genome Sequencing Center for Infectious Disease"/>
            <person name="Wu L."/>
            <person name="Ma J."/>
        </authorList>
    </citation>
    <scope>NUCLEOTIDE SEQUENCE [LARGE SCALE GENOMIC DNA]</scope>
    <source>
        <strain evidence="2">KCTC 42217</strain>
    </source>
</reference>
<name>A0ABW4ZQ59_9SPHI</name>
<gene>
    <name evidence="1" type="ORF">ACFSJU_14975</name>
</gene>
<evidence type="ECO:0000313" key="2">
    <source>
        <dbReference type="Proteomes" id="UP001597387"/>
    </source>
</evidence>
<dbReference type="EMBL" id="JBHUHZ010000002">
    <property type="protein sequence ID" value="MFD2163711.1"/>
    <property type="molecule type" value="Genomic_DNA"/>
</dbReference>
<evidence type="ECO:0000313" key="1">
    <source>
        <dbReference type="EMBL" id="MFD2163711.1"/>
    </source>
</evidence>
<organism evidence="1 2">
    <name type="scientific">Paradesertivirga mongoliensis</name>
    <dbReference type="NCBI Taxonomy" id="2100740"/>
    <lineage>
        <taxon>Bacteria</taxon>
        <taxon>Pseudomonadati</taxon>
        <taxon>Bacteroidota</taxon>
        <taxon>Sphingobacteriia</taxon>
        <taxon>Sphingobacteriales</taxon>
        <taxon>Sphingobacteriaceae</taxon>
        <taxon>Paradesertivirga</taxon>
    </lineage>
</organism>
<dbReference type="RefSeq" id="WP_255900385.1">
    <property type="nucleotide sequence ID" value="NZ_JAFMZO010000002.1"/>
</dbReference>
<accession>A0ABW4ZQ59</accession>
<keyword evidence="2" id="KW-1185">Reference proteome</keyword>
<dbReference type="Proteomes" id="UP001597387">
    <property type="component" value="Unassembled WGS sequence"/>
</dbReference>
<protein>
    <submittedName>
        <fullName evidence="1">Uncharacterized protein</fullName>
    </submittedName>
</protein>
<comment type="caution">
    <text evidence="1">The sequence shown here is derived from an EMBL/GenBank/DDBJ whole genome shotgun (WGS) entry which is preliminary data.</text>
</comment>
<sequence length="72" mass="8134">MGLTKASLNKIKKHLPRPWVDTLANEFEISDSMVVKVMAGSRVKKDLVVKAIEMSKLPAAEKEQYTYKVLND</sequence>
<proteinExistence type="predicted"/>